<dbReference type="InterPro" id="IPR003594">
    <property type="entry name" value="HATPase_dom"/>
</dbReference>
<keyword evidence="4" id="KW-1133">Transmembrane helix</keyword>
<evidence type="ECO:0000259" key="6">
    <source>
        <dbReference type="PROSITE" id="PS50109"/>
    </source>
</evidence>
<sequence>MLNPPALPGQWLRSLLLSGLWLLAQLAAAGPPTPPSVRVERLPPMGLLLAKGWRAHAGDNPAWSQPDFDERDWDTLNPTRPRRELPPALSTGISWLRLRVQLGDSLRLRAPLLSVNYLGAVEVYYNGHLLRREGGFSGGPTEGLLSRLRAEPIALPTSGGAEGVLAVRLAPYHPWLQRGVEHQSLCKLTLQTERQLRQLQQQTVAYALATAVMAGGFLLLTLLHLVFFYYNPAKCANRYFARYTLTLAMALAGLYSNDVLLSPLQSGWVQWWFLVIEVLVALSGLYAVRALYALFGFSPGRLYAGLWLSGGCLLVVAVGWLYLPPVGLAFVGFMVVTTLEQLRLTSRALRQRQRGAGIIATGFAVALLALLLLVAIAGAAIDPPGIVLLPLFTLVFLASPLGISLFLAREFALDAELLQVKLREVERLSAQALVQEQEKQALLASQNETLEHQVQQRTGELQRSLADLRTAQAQLIQKEKMASLGELTAGIAHEIQNPLNFVTNFADVSQELLQESKVAQAAGDAHEVAALTEDIIQNLRKINEHGQRASSIVRGMLAHSRASSGERQPVDVNALCEEYLHLAYHGLRAKNQTLQADLKTDFAPQLPTVKAVPGDLGRVLLNLFTNAFYAVQQRHLRGESGYVPTVSVQTRHLNQQLEIQVQDNGTGMSAAIQAKIFQPFYTTKPAGEGTGLGLSLSYDIITKGYGGTLTCESWVGQGSRFCLHLPLPDGPTVGSTGPAKDGAAA</sequence>
<dbReference type="CDD" id="cd00082">
    <property type="entry name" value="HisKA"/>
    <property type="match status" value="1"/>
</dbReference>
<feature type="transmembrane region" description="Helical" evidence="4">
    <location>
        <begin position="204"/>
        <end position="227"/>
    </location>
</feature>
<dbReference type="SUPFAM" id="SSF55874">
    <property type="entry name" value="ATPase domain of HSP90 chaperone/DNA topoisomerase II/histidine kinase"/>
    <property type="match status" value="1"/>
</dbReference>
<feature type="signal peptide" evidence="5">
    <location>
        <begin position="1"/>
        <end position="29"/>
    </location>
</feature>
<dbReference type="PRINTS" id="PR00344">
    <property type="entry name" value="BCTRLSENSOR"/>
</dbReference>
<dbReference type="InterPro" id="IPR004358">
    <property type="entry name" value="Sig_transdc_His_kin-like_C"/>
</dbReference>
<dbReference type="SMART" id="SM00387">
    <property type="entry name" value="HATPase_c"/>
    <property type="match status" value="1"/>
</dbReference>
<evidence type="ECO:0000256" key="1">
    <source>
        <dbReference type="ARBA" id="ARBA00000085"/>
    </source>
</evidence>
<dbReference type="EC" id="2.7.13.3" evidence="2"/>
<dbReference type="InterPro" id="IPR036097">
    <property type="entry name" value="HisK_dim/P_sf"/>
</dbReference>
<dbReference type="Gene3D" id="3.30.565.10">
    <property type="entry name" value="Histidine kinase-like ATPase, C-terminal domain"/>
    <property type="match status" value="1"/>
</dbReference>
<dbReference type="InterPro" id="IPR003661">
    <property type="entry name" value="HisK_dim/P_dom"/>
</dbReference>
<dbReference type="PANTHER" id="PTHR43065:SF42">
    <property type="entry name" value="TWO-COMPONENT SENSOR PPRA"/>
    <property type="match status" value="1"/>
</dbReference>
<evidence type="ECO:0000256" key="3">
    <source>
        <dbReference type="ARBA" id="ARBA00022553"/>
    </source>
</evidence>
<dbReference type="AlphaFoldDB" id="A0A7K1TGQ2"/>
<dbReference type="GO" id="GO:0000155">
    <property type="term" value="F:phosphorelay sensor kinase activity"/>
    <property type="evidence" value="ECO:0007669"/>
    <property type="project" value="InterPro"/>
</dbReference>
<dbReference type="Pfam" id="PF00512">
    <property type="entry name" value="HisKA"/>
    <property type="match status" value="1"/>
</dbReference>
<feature type="transmembrane region" description="Helical" evidence="4">
    <location>
        <begin position="356"/>
        <end position="381"/>
    </location>
</feature>
<keyword evidence="7" id="KW-0418">Kinase</keyword>
<keyword evidence="3" id="KW-0597">Phosphoprotein</keyword>
<dbReference type="SUPFAM" id="SSF47384">
    <property type="entry name" value="Homodimeric domain of signal transducing histidine kinase"/>
    <property type="match status" value="1"/>
</dbReference>
<feature type="chain" id="PRO_5029867166" description="histidine kinase" evidence="5">
    <location>
        <begin position="30"/>
        <end position="745"/>
    </location>
</feature>
<evidence type="ECO:0000256" key="2">
    <source>
        <dbReference type="ARBA" id="ARBA00012438"/>
    </source>
</evidence>
<comment type="caution">
    <text evidence="7">The sequence shown here is derived from an EMBL/GenBank/DDBJ whole genome shotgun (WGS) entry which is preliminary data.</text>
</comment>
<evidence type="ECO:0000256" key="4">
    <source>
        <dbReference type="SAM" id="Phobius"/>
    </source>
</evidence>
<name>A0A7K1TGQ2_9BACT</name>
<dbReference type="Proteomes" id="UP000441336">
    <property type="component" value="Unassembled WGS sequence"/>
</dbReference>
<proteinExistence type="predicted"/>
<accession>A0A7K1TGQ2</accession>
<dbReference type="Gene3D" id="1.10.287.130">
    <property type="match status" value="1"/>
</dbReference>
<dbReference type="InterPro" id="IPR005467">
    <property type="entry name" value="His_kinase_dom"/>
</dbReference>
<dbReference type="PANTHER" id="PTHR43065">
    <property type="entry name" value="SENSOR HISTIDINE KINASE"/>
    <property type="match status" value="1"/>
</dbReference>
<keyword evidence="8" id="KW-1185">Reference proteome</keyword>
<dbReference type="PROSITE" id="PS50109">
    <property type="entry name" value="HIS_KIN"/>
    <property type="match status" value="1"/>
</dbReference>
<dbReference type="Pfam" id="PF02518">
    <property type="entry name" value="HATPase_c"/>
    <property type="match status" value="1"/>
</dbReference>
<feature type="domain" description="Histidine kinase" evidence="6">
    <location>
        <begin position="490"/>
        <end position="729"/>
    </location>
</feature>
<dbReference type="Gene3D" id="2.60.120.260">
    <property type="entry name" value="Galactose-binding domain-like"/>
    <property type="match status" value="1"/>
</dbReference>
<evidence type="ECO:0000313" key="8">
    <source>
        <dbReference type="Proteomes" id="UP000441336"/>
    </source>
</evidence>
<keyword evidence="4" id="KW-0472">Membrane</keyword>
<keyword evidence="4" id="KW-0812">Transmembrane</keyword>
<dbReference type="EMBL" id="WQKZ01000003">
    <property type="protein sequence ID" value="MVN77564.1"/>
    <property type="molecule type" value="Genomic_DNA"/>
</dbReference>
<keyword evidence="7" id="KW-0808">Transferase</keyword>
<gene>
    <name evidence="7" type="ORF">GO988_14615</name>
</gene>
<evidence type="ECO:0000256" key="5">
    <source>
        <dbReference type="SAM" id="SignalP"/>
    </source>
</evidence>
<dbReference type="RefSeq" id="WP_157566709.1">
    <property type="nucleotide sequence ID" value="NZ_WQKZ01000003.1"/>
</dbReference>
<organism evidence="7 8">
    <name type="scientific">Hymenobacter ginkgonis</name>
    <dbReference type="NCBI Taxonomy" id="2682976"/>
    <lineage>
        <taxon>Bacteria</taxon>
        <taxon>Pseudomonadati</taxon>
        <taxon>Bacteroidota</taxon>
        <taxon>Cytophagia</taxon>
        <taxon>Cytophagales</taxon>
        <taxon>Hymenobacteraceae</taxon>
        <taxon>Hymenobacter</taxon>
    </lineage>
</organism>
<reference evidence="7 8" key="1">
    <citation type="submission" date="2019-12" db="EMBL/GenBank/DDBJ databases">
        <title>Hymenobacter sp. HMF4947 Genome sequencing and assembly.</title>
        <authorList>
            <person name="Kang H."/>
            <person name="Cha I."/>
            <person name="Kim H."/>
            <person name="Joh K."/>
        </authorList>
    </citation>
    <scope>NUCLEOTIDE SEQUENCE [LARGE SCALE GENOMIC DNA]</scope>
    <source>
        <strain evidence="7 8">HMF4947</strain>
    </source>
</reference>
<comment type="catalytic activity">
    <reaction evidence="1">
        <text>ATP + protein L-histidine = ADP + protein N-phospho-L-histidine.</text>
        <dbReference type="EC" id="2.7.13.3"/>
    </reaction>
</comment>
<feature type="transmembrane region" description="Helical" evidence="4">
    <location>
        <begin position="239"/>
        <end position="256"/>
    </location>
</feature>
<feature type="transmembrane region" description="Helical" evidence="4">
    <location>
        <begin position="387"/>
        <end position="408"/>
    </location>
</feature>
<evidence type="ECO:0000313" key="7">
    <source>
        <dbReference type="EMBL" id="MVN77564.1"/>
    </source>
</evidence>
<dbReference type="InterPro" id="IPR036890">
    <property type="entry name" value="HATPase_C_sf"/>
</dbReference>
<keyword evidence="5" id="KW-0732">Signal</keyword>
<feature type="transmembrane region" description="Helical" evidence="4">
    <location>
        <begin position="268"/>
        <end position="288"/>
    </location>
</feature>
<dbReference type="SMART" id="SM00388">
    <property type="entry name" value="HisKA"/>
    <property type="match status" value="1"/>
</dbReference>
<protein>
    <recommendedName>
        <fullName evidence="2">histidine kinase</fullName>
        <ecNumber evidence="2">2.7.13.3</ecNumber>
    </recommendedName>
</protein>